<name>A0ABT2Z9Q9_9RHOB</name>
<dbReference type="InterPro" id="IPR011104">
    <property type="entry name" value="Hpr_kin/Pase_C"/>
</dbReference>
<proteinExistence type="predicted"/>
<dbReference type="InterPro" id="IPR027417">
    <property type="entry name" value="P-loop_NTPase"/>
</dbReference>
<dbReference type="EMBL" id="JAOWKY010000001">
    <property type="protein sequence ID" value="MCV2867772.1"/>
    <property type="molecule type" value="Genomic_DNA"/>
</dbReference>
<reference evidence="2 3" key="1">
    <citation type="submission" date="2022-10" db="EMBL/GenBank/DDBJ databases">
        <title>Defluviimonas sp. nov., isolated from ocean surface water.</title>
        <authorList>
            <person name="He W."/>
            <person name="Wang L."/>
            <person name="Zhang D.-F."/>
        </authorList>
    </citation>
    <scope>NUCLEOTIDE SEQUENCE [LARGE SCALE GENOMIC DNA]</scope>
    <source>
        <strain evidence="2 3">WL0002</strain>
    </source>
</reference>
<evidence type="ECO:0000313" key="3">
    <source>
        <dbReference type="Proteomes" id="UP001652542"/>
    </source>
</evidence>
<keyword evidence="2" id="KW-0808">Transferase</keyword>
<dbReference type="Gene3D" id="3.40.50.300">
    <property type="entry name" value="P-loop containing nucleotide triphosphate hydrolases"/>
    <property type="match status" value="1"/>
</dbReference>
<organism evidence="2 3">
    <name type="scientific">Albidovulum marisflavi</name>
    <dbReference type="NCBI Taxonomy" id="2984159"/>
    <lineage>
        <taxon>Bacteria</taxon>
        <taxon>Pseudomonadati</taxon>
        <taxon>Pseudomonadota</taxon>
        <taxon>Alphaproteobacteria</taxon>
        <taxon>Rhodobacterales</taxon>
        <taxon>Paracoccaceae</taxon>
        <taxon>Albidovulum</taxon>
    </lineage>
</organism>
<dbReference type="GO" id="GO:0016301">
    <property type="term" value="F:kinase activity"/>
    <property type="evidence" value="ECO:0007669"/>
    <property type="project" value="UniProtKB-KW"/>
</dbReference>
<sequence>MTREAAQPTILHAACVSLDGRGVLILGPSGSGKSALSLQLMAYGCALVADDGVEIVVRDGVAIASAPPTIRGLIEARGIGLLAAEPAPSAPLVLAVDLSLVETDRLPPFRQTSIAQCVVPVLHRVESAHFPAAILQYLKAGRRA</sequence>
<comment type="caution">
    <text evidence="2">The sequence shown here is derived from an EMBL/GenBank/DDBJ whole genome shotgun (WGS) entry which is preliminary data.</text>
</comment>
<protein>
    <submittedName>
        <fullName evidence="2">HPr kinase/phosphatase C-terminal domain-containing protein</fullName>
    </submittedName>
</protein>
<evidence type="ECO:0000313" key="2">
    <source>
        <dbReference type="EMBL" id="MCV2867772.1"/>
    </source>
</evidence>
<keyword evidence="2" id="KW-0418">Kinase</keyword>
<evidence type="ECO:0000259" key="1">
    <source>
        <dbReference type="Pfam" id="PF07475"/>
    </source>
</evidence>
<keyword evidence="3" id="KW-1185">Reference proteome</keyword>
<gene>
    <name evidence="2" type="ORF">OEW28_03955</name>
</gene>
<dbReference type="Proteomes" id="UP001652542">
    <property type="component" value="Unassembled WGS sequence"/>
</dbReference>
<dbReference type="RefSeq" id="WP_263733409.1">
    <property type="nucleotide sequence ID" value="NZ_JAOWKY010000001.1"/>
</dbReference>
<dbReference type="Pfam" id="PF07475">
    <property type="entry name" value="Hpr_kinase_C"/>
    <property type="match status" value="1"/>
</dbReference>
<feature type="domain" description="HPr kinase/phosphorylase C-terminal" evidence="1">
    <location>
        <begin position="5"/>
        <end position="83"/>
    </location>
</feature>
<dbReference type="CDD" id="cd01918">
    <property type="entry name" value="HprK_C"/>
    <property type="match status" value="1"/>
</dbReference>
<accession>A0ABT2Z9Q9</accession>
<dbReference type="SUPFAM" id="SSF53795">
    <property type="entry name" value="PEP carboxykinase-like"/>
    <property type="match status" value="1"/>
</dbReference>